<reference evidence="2" key="4">
    <citation type="submission" date="2019-03" db="UniProtKB">
        <authorList>
            <consortium name="EnsemblPlants"/>
        </authorList>
    </citation>
    <scope>IDENTIFICATION</scope>
</reference>
<feature type="compositionally biased region" description="Basic and acidic residues" evidence="1">
    <location>
        <begin position="1"/>
        <end position="15"/>
    </location>
</feature>
<proteinExistence type="predicted"/>
<accession>A0A453PB10</accession>
<sequence>DSRDGPGPRRVDKNGPESSLSSTRRVFLLPFFSLSTSHKCRATFPPPRPTKPPRSCAGEPLSCKAFSFLPCSPASTFFLLVSPAQDGNRPRVPSCAQERRRR</sequence>
<name>A0A453PB10_AEGTS</name>
<reference evidence="3" key="1">
    <citation type="journal article" date="2014" name="Science">
        <title>Ancient hybridizations among the ancestral genomes of bread wheat.</title>
        <authorList>
            <consortium name="International Wheat Genome Sequencing Consortium,"/>
            <person name="Marcussen T."/>
            <person name="Sandve S.R."/>
            <person name="Heier L."/>
            <person name="Spannagl M."/>
            <person name="Pfeifer M."/>
            <person name="Jakobsen K.S."/>
            <person name="Wulff B.B."/>
            <person name="Steuernagel B."/>
            <person name="Mayer K.F."/>
            <person name="Olsen O.A."/>
        </authorList>
    </citation>
    <scope>NUCLEOTIDE SEQUENCE [LARGE SCALE GENOMIC DNA]</scope>
    <source>
        <strain evidence="3">cv. AL8/78</strain>
    </source>
</reference>
<evidence type="ECO:0000256" key="1">
    <source>
        <dbReference type="SAM" id="MobiDB-lite"/>
    </source>
</evidence>
<feature type="region of interest" description="Disordered" evidence="1">
    <location>
        <begin position="1"/>
        <end position="21"/>
    </location>
</feature>
<protein>
    <submittedName>
        <fullName evidence="2">Uncharacterized protein</fullName>
    </submittedName>
</protein>
<organism evidence="2 3">
    <name type="scientific">Aegilops tauschii subsp. strangulata</name>
    <name type="common">Goatgrass</name>
    <dbReference type="NCBI Taxonomy" id="200361"/>
    <lineage>
        <taxon>Eukaryota</taxon>
        <taxon>Viridiplantae</taxon>
        <taxon>Streptophyta</taxon>
        <taxon>Embryophyta</taxon>
        <taxon>Tracheophyta</taxon>
        <taxon>Spermatophyta</taxon>
        <taxon>Magnoliopsida</taxon>
        <taxon>Liliopsida</taxon>
        <taxon>Poales</taxon>
        <taxon>Poaceae</taxon>
        <taxon>BOP clade</taxon>
        <taxon>Pooideae</taxon>
        <taxon>Triticodae</taxon>
        <taxon>Triticeae</taxon>
        <taxon>Triticinae</taxon>
        <taxon>Aegilops</taxon>
    </lineage>
</organism>
<dbReference type="AlphaFoldDB" id="A0A453PB10"/>
<keyword evidence="3" id="KW-1185">Reference proteome</keyword>
<dbReference type="Proteomes" id="UP000015105">
    <property type="component" value="Chromosome 6D"/>
</dbReference>
<reference evidence="3" key="2">
    <citation type="journal article" date="2017" name="Nat. Plants">
        <title>The Aegilops tauschii genome reveals multiple impacts of transposons.</title>
        <authorList>
            <person name="Zhao G."/>
            <person name="Zou C."/>
            <person name="Li K."/>
            <person name="Wang K."/>
            <person name="Li T."/>
            <person name="Gao L."/>
            <person name="Zhang X."/>
            <person name="Wang H."/>
            <person name="Yang Z."/>
            <person name="Liu X."/>
            <person name="Jiang W."/>
            <person name="Mao L."/>
            <person name="Kong X."/>
            <person name="Jiao Y."/>
            <person name="Jia J."/>
        </authorList>
    </citation>
    <scope>NUCLEOTIDE SEQUENCE [LARGE SCALE GENOMIC DNA]</scope>
    <source>
        <strain evidence="3">cv. AL8/78</strain>
    </source>
</reference>
<dbReference type="Gramene" id="AET6Gv20676200.9">
    <property type="protein sequence ID" value="AET6Gv20676200.9"/>
    <property type="gene ID" value="AET6Gv20676200"/>
</dbReference>
<evidence type="ECO:0000313" key="3">
    <source>
        <dbReference type="Proteomes" id="UP000015105"/>
    </source>
</evidence>
<dbReference type="EnsemblPlants" id="AET6Gv20676200.9">
    <property type="protein sequence ID" value="AET6Gv20676200.9"/>
    <property type="gene ID" value="AET6Gv20676200"/>
</dbReference>
<reference evidence="2" key="5">
    <citation type="journal article" date="2021" name="G3 (Bethesda)">
        <title>Aegilops tauschii genome assembly Aet v5.0 features greater sequence contiguity and improved annotation.</title>
        <authorList>
            <person name="Wang L."/>
            <person name="Zhu T."/>
            <person name="Rodriguez J.C."/>
            <person name="Deal K.R."/>
            <person name="Dubcovsky J."/>
            <person name="McGuire P.E."/>
            <person name="Lux T."/>
            <person name="Spannagl M."/>
            <person name="Mayer K.F.X."/>
            <person name="Baldrich P."/>
            <person name="Meyers B.C."/>
            <person name="Huo N."/>
            <person name="Gu Y.Q."/>
            <person name="Zhou H."/>
            <person name="Devos K.M."/>
            <person name="Bennetzen J.L."/>
            <person name="Unver T."/>
            <person name="Budak H."/>
            <person name="Gulick P.J."/>
            <person name="Galiba G."/>
            <person name="Kalapos B."/>
            <person name="Nelson D.R."/>
            <person name="Li P."/>
            <person name="You F.M."/>
            <person name="Luo M.C."/>
            <person name="Dvorak J."/>
        </authorList>
    </citation>
    <scope>NUCLEOTIDE SEQUENCE [LARGE SCALE GENOMIC DNA]</scope>
    <source>
        <strain evidence="2">cv. AL8/78</strain>
    </source>
</reference>
<reference evidence="2" key="3">
    <citation type="journal article" date="2017" name="Nature">
        <title>Genome sequence of the progenitor of the wheat D genome Aegilops tauschii.</title>
        <authorList>
            <person name="Luo M.C."/>
            <person name="Gu Y.Q."/>
            <person name="Puiu D."/>
            <person name="Wang H."/>
            <person name="Twardziok S.O."/>
            <person name="Deal K.R."/>
            <person name="Huo N."/>
            <person name="Zhu T."/>
            <person name="Wang L."/>
            <person name="Wang Y."/>
            <person name="McGuire P.E."/>
            <person name="Liu S."/>
            <person name="Long H."/>
            <person name="Ramasamy R.K."/>
            <person name="Rodriguez J.C."/>
            <person name="Van S.L."/>
            <person name="Yuan L."/>
            <person name="Wang Z."/>
            <person name="Xia Z."/>
            <person name="Xiao L."/>
            <person name="Anderson O.D."/>
            <person name="Ouyang S."/>
            <person name="Liang Y."/>
            <person name="Zimin A.V."/>
            <person name="Pertea G."/>
            <person name="Qi P."/>
            <person name="Bennetzen J.L."/>
            <person name="Dai X."/>
            <person name="Dawson M.W."/>
            <person name="Muller H.G."/>
            <person name="Kugler K."/>
            <person name="Rivarola-Duarte L."/>
            <person name="Spannagl M."/>
            <person name="Mayer K.F.X."/>
            <person name="Lu F.H."/>
            <person name="Bevan M.W."/>
            <person name="Leroy P."/>
            <person name="Li P."/>
            <person name="You F.M."/>
            <person name="Sun Q."/>
            <person name="Liu Z."/>
            <person name="Lyons E."/>
            <person name="Wicker T."/>
            <person name="Salzberg S.L."/>
            <person name="Devos K.M."/>
            <person name="Dvorak J."/>
        </authorList>
    </citation>
    <scope>NUCLEOTIDE SEQUENCE [LARGE SCALE GENOMIC DNA]</scope>
    <source>
        <strain evidence="2">cv. AL8/78</strain>
    </source>
</reference>
<evidence type="ECO:0000313" key="2">
    <source>
        <dbReference type="EnsemblPlants" id="AET6Gv20676200.9"/>
    </source>
</evidence>